<keyword evidence="1" id="KW-0732">Signal</keyword>
<organism evidence="2 3">
    <name type="scientific">Halalkalibacter akibai (strain ATCC 43226 / DSM 21942 / CIP 109018 / JCM 9157 / 1139)</name>
    <name type="common">Bacillus akibai</name>
    <dbReference type="NCBI Taxonomy" id="1236973"/>
    <lineage>
        <taxon>Bacteria</taxon>
        <taxon>Bacillati</taxon>
        <taxon>Bacillota</taxon>
        <taxon>Bacilli</taxon>
        <taxon>Bacillales</taxon>
        <taxon>Bacillaceae</taxon>
        <taxon>Halalkalibacter</taxon>
    </lineage>
</organism>
<evidence type="ECO:0000256" key="1">
    <source>
        <dbReference type="SAM" id="SignalP"/>
    </source>
</evidence>
<dbReference type="Proteomes" id="UP000018896">
    <property type="component" value="Unassembled WGS sequence"/>
</dbReference>
<dbReference type="EMBL" id="BAUV01000020">
    <property type="protein sequence ID" value="GAE35585.1"/>
    <property type="molecule type" value="Genomic_DNA"/>
</dbReference>
<gene>
    <name evidence="2" type="ORF">JCM9157_2699</name>
</gene>
<comment type="caution">
    <text evidence="2">The sequence shown here is derived from an EMBL/GenBank/DDBJ whole genome shotgun (WGS) entry which is preliminary data.</text>
</comment>
<evidence type="ECO:0000313" key="3">
    <source>
        <dbReference type="Proteomes" id="UP000018896"/>
    </source>
</evidence>
<accession>W4QTU5</accession>
<feature type="chain" id="PRO_5038958101" evidence="1">
    <location>
        <begin position="25"/>
        <end position="162"/>
    </location>
</feature>
<dbReference type="RefSeq" id="WP_035665066.1">
    <property type="nucleotide sequence ID" value="NZ_BAUV01000020.1"/>
</dbReference>
<name>W4QTU5_HALA3</name>
<evidence type="ECO:0000313" key="2">
    <source>
        <dbReference type="EMBL" id="GAE35585.1"/>
    </source>
</evidence>
<protein>
    <submittedName>
        <fullName evidence="2">Uncharacterized protein</fullName>
    </submittedName>
</protein>
<proteinExistence type="predicted"/>
<keyword evidence="3" id="KW-1185">Reference proteome</keyword>
<dbReference type="AlphaFoldDB" id="W4QTU5"/>
<dbReference type="OrthoDB" id="2943622at2"/>
<feature type="signal peptide" evidence="1">
    <location>
        <begin position="1"/>
        <end position="24"/>
    </location>
</feature>
<reference evidence="2 3" key="1">
    <citation type="journal article" date="2014" name="Genome Announc.">
        <title>Draft Genome Sequences of Three Alkaliphilic Bacillus Strains, Bacillus wakoensis JCM 9140T, Bacillus akibai JCM 9157T, and Bacillus hemicellulosilyticus JCM 9152T.</title>
        <authorList>
            <person name="Yuki M."/>
            <person name="Oshima K."/>
            <person name="Suda W."/>
            <person name="Oshida Y."/>
            <person name="Kitamura K."/>
            <person name="Iida T."/>
            <person name="Hattori M."/>
            <person name="Ohkuma M."/>
        </authorList>
    </citation>
    <scope>NUCLEOTIDE SEQUENCE [LARGE SCALE GENOMIC DNA]</scope>
    <source>
        <strain evidence="2 3">JCM 9157</strain>
    </source>
</reference>
<sequence>MRQIVKIFILTLMMFTVAAPSIFAGTFTATNQDVTAYSASKKKSDGSTRYTHSGKVPASGYVAVRKNSSNQPHVPFGTVVKTPSSVNVGDYGTYYIHFTVQDTGIASTQTYYAIDIWWGFCRDAAYTGTNATALGCNPSTDTQYIKARQFGEKKWTLDFFTP</sequence>